<evidence type="ECO:0000313" key="7">
    <source>
        <dbReference type="EMBL" id="PWW20265.1"/>
    </source>
</evidence>
<gene>
    <name evidence="7" type="ORF">DFO73_11680</name>
</gene>
<evidence type="ECO:0000256" key="2">
    <source>
        <dbReference type="ARBA" id="ARBA00008974"/>
    </source>
</evidence>
<organism evidence="7 8">
    <name type="scientific">Cytobacillus oceanisediminis</name>
    <dbReference type="NCBI Taxonomy" id="665099"/>
    <lineage>
        <taxon>Bacteria</taxon>
        <taxon>Bacillati</taxon>
        <taxon>Bacillota</taxon>
        <taxon>Bacilli</taxon>
        <taxon>Bacillales</taxon>
        <taxon>Bacillaceae</taxon>
        <taxon>Cytobacillus</taxon>
    </lineage>
</organism>
<comment type="similarity">
    <text evidence="2">Belongs to the purine-cytosine permease (2.A.39) family.</text>
</comment>
<evidence type="ECO:0000256" key="5">
    <source>
        <dbReference type="ARBA" id="ARBA00023136"/>
    </source>
</evidence>
<reference evidence="7 8" key="1">
    <citation type="submission" date="2018-05" db="EMBL/GenBank/DDBJ databases">
        <title>Freshwater and sediment microbial communities from various areas in North America, analyzing microbe dynamics in response to fracking.</title>
        <authorList>
            <person name="Lamendella R."/>
        </authorList>
    </citation>
    <scope>NUCLEOTIDE SEQUENCE [LARGE SCALE GENOMIC DNA]</scope>
    <source>
        <strain evidence="7 8">15_TX</strain>
    </source>
</reference>
<dbReference type="EMBL" id="QGTW01000016">
    <property type="protein sequence ID" value="PWW20265.1"/>
    <property type="molecule type" value="Genomic_DNA"/>
</dbReference>
<feature type="transmembrane region" description="Helical" evidence="6">
    <location>
        <begin position="93"/>
        <end position="117"/>
    </location>
</feature>
<dbReference type="InterPro" id="IPR001248">
    <property type="entry name" value="Pur-cyt_permease"/>
</dbReference>
<comment type="caution">
    <text evidence="7">The sequence shown here is derived from an EMBL/GenBank/DDBJ whole genome shotgun (WGS) entry which is preliminary data.</text>
</comment>
<feature type="transmembrane region" description="Helical" evidence="6">
    <location>
        <begin position="267"/>
        <end position="289"/>
    </location>
</feature>
<evidence type="ECO:0000256" key="6">
    <source>
        <dbReference type="SAM" id="Phobius"/>
    </source>
</evidence>
<protein>
    <submittedName>
        <fullName evidence="7">NCS1 nucleoside transporter family</fullName>
    </submittedName>
</protein>
<dbReference type="Pfam" id="PF02133">
    <property type="entry name" value="Transp_cyt_pur"/>
    <property type="match status" value="1"/>
</dbReference>
<feature type="transmembrane region" description="Helical" evidence="6">
    <location>
        <begin position="205"/>
        <end position="224"/>
    </location>
</feature>
<dbReference type="AlphaFoldDB" id="A0A2V2ZJZ4"/>
<dbReference type="RefSeq" id="WP_110067157.1">
    <property type="nucleotide sequence ID" value="NZ_QGTW01000016.1"/>
</dbReference>
<evidence type="ECO:0000256" key="4">
    <source>
        <dbReference type="ARBA" id="ARBA00022989"/>
    </source>
</evidence>
<accession>A0A2V2ZJZ4</accession>
<feature type="transmembrane region" description="Helical" evidence="6">
    <location>
        <begin position="137"/>
        <end position="158"/>
    </location>
</feature>
<dbReference type="GO" id="GO:0015209">
    <property type="term" value="F:cytosine transmembrane transporter activity"/>
    <property type="evidence" value="ECO:0007669"/>
    <property type="project" value="InterPro"/>
</dbReference>
<comment type="subcellular location">
    <subcellularLocation>
        <location evidence="1">Membrane</location>
        <topology evidence="1">Multi-pass membrane protein</topology>
    </subcellularLocation>
</comment>
<name>A0A2V2ZJZ4_9BACI</name>
<evidence type="ECO:0000256" key="1">
    <source>
        <dbReference type="ARBA" id="ARBA00004141"/>
    </source>
</evidence>
<feature type="transmembrane region" description="Helical" evidence="6">
    <location>
        <begin position="59"/>
        <end position="81"/>
    </location>
</feature>
<feature type="transmembrane region" description="Helical" evidence="6">
    <location>
        <begin position="236"/>
        <end position="261"/>
    </location>
</feature>
<dbReference type="CDD" id="cd11484">
    <property type="entry name" value="SLC-NCS1sbd_CobB-like"/>
    <property type="match status" value="1"/>
</dbReference>
<sequence length="446" mass="47116">MSDRYKQPLVKDYEREPVPLDQRKGWGRLSLVWLGGIIALSATALGGALGSGLSLSEAIIASLIGCFLLAILSALCSVVGAKTGLSTSLVSMFALGRFGSYAVSIIIAIALFGWFGVQLDLFGTTLHNVIKDEFSLSVHPKILVVIGGVLMTSTAFIGYKAIEKLSIISVPLLGILLVASLIKVINERSLTEVLDTPIKGDPLTIGLSISLIIGSLATGAIIGPDISRYARSTKDAVISSFVGFFGGFSVVLIIAAILAKATAEVDIVAIMLGLGWGTSAMLILILAQWTTNDNNLYSSALGFSVVFKKVPKYILTITAGVIGTLMAVAGIYDSFIPFLVFLSALIPPIGGIYVGSFLLNSNKFNYENLSNVANVNLIGIIIWLIASLVAFFTTPSPNGFGLLSLTGASGFDAFLVAFVLQLIASSIQKNKENKENNGKTQRRILG</sequence>
<dbReference type="Gene3D" id="1.10.4160.10">
    <property type="entry name" value="Hydantoin permease"/>
    <property type="match status" value="1"/>
</dbReference>
<feature type="transmembrane region" description="Helical" evidence="6">
    <location>
        <begin position="165"/>
        <end position="185"/>
    </location>
</feature>
<proteinExistence type="inferred from homology"/>
<feature type="transmembrane region" description="Helical" evidence="6">
    <location>
        <begin position="399"/>
        <end position="424"/>
    </location>
</feature>
<feature type="transmembrane region" description="Helical" evidence="6">
    <location>
        <begin position="338"/>
        <end position="359"/>
    </location>
</feature>
<dbReference type="GO" id="GO:0005886">
    <property type="term" value="C:plasma membrane"/>
    <property type="evidence" value="ECO:0007669"/>
    <property type="project" value="TreeGrafter"/>
</dbReference>
<dbReference type="PANTHER" id="PTHR30569:SF0">
    <property type="entry name" value="CYTOSINE PERMEASE"/>
    <property type="match status" value="1"/>
</dbReference>
<dbReference type="OrthoDB" id="9787279at2"/>
<evidence type="ECO:0000256" key="3">
    <source>
        <dbReference type="ARBA" id="ARBA00022692"/>
    </source>
</evidence>
<dbReference type="PANTHER" id="PTHR30569">
    <property type="entry name" value="CYTOSINE TRANSPORTER CODB"/>
    <property type="match status" value="1"/>
</dbReference>
<keyword evidence="5 6" id="KW-0472">Membrane</keyword>
<dbReference type="Proteomes" id="UP000247150">
    <property type="component" value="Unassembled WGS sequence"/>
</dbReference>
<evidence type="ECO:0000313" key="8">
    <source>
        <dbReference type="Proteomes" id="UP000247150"/>
    </source>
</evidence>
<keyword evidence="4 6" id="KW-1133">Transmembrane helix</keyword>
<feature type="transmembrane region" description="Helical" evidence="6">
    <location>
        <begin position="371"/>
        <end position="393"/>
    </location>
</feature>
<keyword evidence="3 6" id="KW-0812">Transmembrane</keyword>
<feature type="transmembrane region" description="Helical" evidence="6">
    <location>
        <begin position="310"/>
        <end position="332"/>
    </location>
</feature>
<feature type="transmembrane region" description="Helical" evidence="6">
    <location>
        <begin position="31"/>
        <end position="53"/>
    </location>
</feature>
<dbReference type="InterPro" id="IPR030191">
    <property type="entry name" value="CodB"/>
</dbReference>